<feature type="transmembrane region" description="Helical" evidence="1">
    <location>
        <begin position="91"/>
        <end position="113"/>
    </location>
</feature>
<evidence type="ECO:0000313" key="2">
    <source>
        <dbReference type="EMBL" id="CAB9525730.1"/>
    </source>
</evidence>
<proteinExistence type="predicted"/>
<keyword evidence="1" id="KW-0472">Membrane</keyword>
<evidence type="ECO:0000256" key="1">
    <source>
        <dbReference type="SAM" id="Phobius"/>
    </source>
</evidence>
<sequence>MLCVASEIACVALFILIHQDLQFRQAQIFVFNDKLDAAPVCLLLSITGIFFLGHFDLNRYDNTAYLLHYAVAGFLTLGSLGLVFLDEFSLLSVGLTGGFLVFASAFFIVGELVPAYSEDVAKVSFYSKLCVIIEIIGFLHLGLILGFTMNASGPNNGNIWASPFYNSQAVNGCQATL</sequence>
<protein>
    <submittedName>
        <fullName evidence="2">Uncharacterized protein</fullName>
    </submittedName>
</protein>
<reference evidence="2" key="1">
    <citation type="submission" date="2020-06" db="EMBL/GenBank/DDBJ databases">
        <authorList>
            <consortium name="Plant Systems Biology data submission"/>
        </authorList>
    </citation>
    <scope>NUCLEOTIDE SEQUENCE</scope>
    <source>
        <strain evidence="2">D6</strain>
    </source>
</reference>
<keyword evidence="1" id="KW-1133">Transmembrane helix</keyword>
<gene>
    <name evidence="2" type="ORF">SEMRO_1718_G293310.1</name>
</gene>
<evidence type="ECO:0000313" key="3">
    <source>
        <dbReference type="Proteomes" id="UP001153069"/>
    </source>
</evidence>
<accession>A0A9N8HUZ5</accession>
<organism evidence="2 3">
    <name type="scientific">Seminavis robusta</name>
    <dbReference type="NCBI Taxonomy" id="568900"/>
    <lineage>
        <taxon>Eukaryota</taxon>
        <taxon>Sar</taxon>
        <taxon>Stramenopiles</taxon>
        <taxon>Ochrophyta</taxon>
        <taxon>Bacillariophyta</taxon>
        <taxon>Bacillariophyceae</taxon>
        <taxon>Bacillariophycidae</taxon>
        <taxon>Naviculales</taxon>
        <taxon>Naviculaceae</taxon>
        <taxon>Seminavis</taxon>
    </lineage>
</organism>
<dbReference type="AlphaFoldDB" id="A0A9N8HUZ5"/>
<keyword evidence="1" id="KW-0812">Transmembrane</keyword>
<feature type="transmembrane region" description="Helical" evidence="1">
    <location>
        <begin position="65"/>
        <end position="85"/>
    </location>
</feature>
<comment type="caution">
    <text evidence="2">The sequence shown here is derived from an EMBL/GenBank/DDBJ whole genome shotgun (WGS) entry which is preliminary data.</text>
</comment>
<keyword evidence="3" id="KW-1185">Reference proteome</keyword>
<feature type="transmembrane region" description="Helical" evidence="1">
    <location>
        <begin position="36"/>
        <end position="53"/>
    </location>
</feature>
<feature type="transmembrane region" description="Helical" evidence="1">
    <location>
        <begin position="125"/>
        <end position="147"/>
    </location>
</feature>
<name>A0A9N8HUZ5_9STRA</name>
<dbReference type="Proteomes" id="UP001153069">
    <property type="component" value="Unassembled WGS sequence"/>
</dbReference>
<dbReference type="EMBL" id="CAICTM010001716">
    <property type="protein sequence ID" value="CAB9525730.1"/>
    <property type="molecule type" value="Genomic_DNA"/>
</dbReference>